<dbReference type="PANTHER" id="PTHR42734">
    <property type="entry name" value="METAL TRANSPORT SYSTEM ATP-BINDING PROTEIN TM_0124-RELATED"/>
    <property type="match status" value="1"/>
</dbReference>
<organism evidence="6">
    <name type="scientific">Ignisphaera aggregans</name>
    <dbReference type="NCBI Taxonomy" id="334771"/>
    <lineage>
        <taxon>Archaea</taxon>
        <taxon>Thermoproteota</taxon>
        <taxon>Thermoprotei</taxon>
        <taxon>Desulfurococcales</taxon>
        <taxon>Desulfurococcaceae</taxon>
        <taxon>Ignisphaera</taxon>
    </lineage>
</organism>
<dbReference type="AlphaFoldDB" id="A0A7J2U3B6"/>
<sequence length="252" mass="28107">MALIRIQGVEVRYNSVKALDDISMDVDEGEIVAVLGPNGSGKTTLLKTIDGILKPVKGSVYIDSKNVLQMGRREAAKLVSFVPQHINMVQGVKVIDFVVTGRKPHIDLAPTTRDIELVLKYLRYVDAEHLADRDIMELSGGEFQRILIARALVAEPRIILLDEPTANLDIKYQIAILNLIAKLSKEKKLTVVMSLHDLTQAYRYAEKVIFLNNGRVHAMGKIEEVMNEEVIEIVYGVKAKVMPNLRAVIPIT</sequence>
<keyword evidence="4 6" id="KW-0067">ATP-binding</keyword>
<evidence type="ECO:0000256" key="1">
    <source>
        <dbReference type="ARBA" id="ARBA00005417"/>
    </source>
</evidence>
<reference evidence="6" key="1">
    <citation type="journal article" date="2020" name="mSystems">
        <title>Genome- and Community-Level Interaction Insights into Carbon Utilization and Element Cycling Functions of Hydrothermarchaeota in Hydrothermal Sediment.</title>
        <authorList>
            <person name="Zhou Z."/>
            <person name="Liu Y."/>
            <person name="Xu W."/>
            <person name="Pan J."/>
            <person name="Luo Z.H."/>
            <person name="Li M."/>
        </authorList>
    </citation>
    <scope>NUCLEOTIDE SEQUENCE [LARGE SCALE GENOMIC DNA]</scope>
    <source>
        <strain evidence="6">SpSt-125</strain>
    </source>
</reference>
<dbReference type="GO" id="GO:0016887">
    <property type="term" value="F:ATP hydrolysis activity"/>
    <property type="evidence" value="ECO:0007669"/>
    <property type="project" value="InterPro"/>
</dbReference>
<evidence type="ECO:0000313" key="6">
    <source>
        <dbReference type="EMBL" id="HEM67241.1"/>
    </source>
</evidence>
<dbReference type="FunFam" id="3.40.50.300:FF:000134">
    <property type="entry name" value="Iron-enterobactin ABC transporter ATP-binding protein"/>
    <property type="match status" value="1"/>
</dbReference>
<dbReference type="InterPro" id="IPR017871">
    <property type="entry name" value="ABC_transporter-like_CS"/>
</dbReference>
<dbReference type="SUPFAM" id="SSF52540">
    <property type="entry name" value="P-loop containing nucleoside triphosphate hydrolases"/>
    <property type="match status" value="1"/>
</dbReference>
<dbReference type="Gene3D" id="3.40.50.300">
    <property type="entry name" value="P-loop containing nucleotide triphosphate hydrolases"/>
    <property type="match status" value="1"/>
</dbReference>
<dbReference type="InterPro" id="IPR003593">
    <property type="entry name" value="AAA+_ATPase"/>
</dbReference>
<evidence type="ECO:0000259" key="5">
    <source>
        <dbReference type="PROSITE" id="PS50893"/>
    </source>
</evidence>
<keyword evidence="3" id="KW-0547">Nucleotide-binding</keyword>
<gene>
    <name evidence="6" type="ORF">ENO26_06715</name>
</gene>
<dbReference type="SMART" id="SM00382">
    <property type="entry name" value="AAA"/>
    <property type="match status" value="1"/>
</dbReference>
<accession>A0A7J2U3B6</accession>
<evidence type="ECO:0000256" key="4">
    <source>
        <dbReference type="ARBA" id="ARBA00022840"/>
    </source>
</evidence>
<name>A0A7J2U3B6_9CREN</name>
<protein>
    <submittedName>
        <fullName evidence="6">ABC transporter ATP-binding protein</fullName>
    </submittedName>
</protein>
<dbReference type="CDD" id="cd03214">
    <property type="entry name" value="ABC_Iron-Siderophores_B12_Hemin"/>
    <property type="match status" value="1"/>
</dbReference>
<dbReference type="InterPro" id="IPR050153">
    <property type="entry name" value="Metal_Ion_Import_ABC"/>
</dbReference>
<dbReference type="InterPro" id="IPR027417">
    <property type="entry name" value="P-loop_NTPase"/>
</dbReference>
<dbReference type="InterPro" id="IPR003439">
    <property type="entry name" value="ABC_transporter-like_ATP-bd"/>
</dbReference>
<comment type="caution">
    <text evidence="6">The sequence shown here is derived from an EMBL/GenBank/DDBJ whole genome shotgun (WGS) entry which is preliminary data.</text>
</comment>
<keyword evidence="2" id="KW-0813">Transport</keyword>
<evidence type="ECO:0000256" key="3">
    <source>
        <dbReference type="ARBA" id="ARBA00022741"/>
    </source>
</evidence>
<dbReference type="Pfam" id="PF00005">
    <property type="entry name" value="ABC_tran"/>
    <property type="match status" value="1"/>
</dbReference>
<dbReference type="PROSITE" id="PS50893">
    <property type="entry name" value="ABC_TRANSPORTER_2"/>
    <property type="match status" value="1"/>
</dbReference>
<evidence type="ECO:0000256" key="2">
    <source>
        <dbReference type="ARBA" id="ARBA00022448"/>
    </source>
</evidence>
<dbReference type="GO" id="GO:0005524">
    <property type="term" value="F:ATP binding"/>
    <property type="evidence" value="ECO:0007669"/>
    <property type="project" value="UniProtKB-KW"/>
</dbReference>
<comment type="similarity">
    <text evidence="1">Belongs to the ABC transporter superfamily.</text>
</comment>
<dbReference type="PANTHER" id="PTHR42734:SF6">
    <property type="entry name" value="MOLYBDATE IMPORT ATP-BINDING PROTEIN MOLC"/>
    <property type="match status" value="1"/>
</dbReference>
<dbReference type="PROSITE" id="PS00211">
    <property type="entry name" value="ABC_TRANSPORTER_1"/>
    <property type="match status" value="1"/>
</dbReference>
<feature type="domain" description="ABC transporter" evidence="5">
    <location>
        <begin position="4"/>
        <end position="238"/>
    </location>
</feature>
<proteinExistence type="inferred from homology"/>
<dbReference type="EMBL" id="DSEU01000045">
    <property type="protein sequence ID" value="HEM67241.1"/>
    <property type="molecule type" value="Genomic_DNA"/>
</dbReference>